<evidence type="ECO:0000256" key="3">
    <source>
        <dbReference type="ARBA" id="ARBA00022540"/>
    </source>
</evidence>
<dbReference type="PROSITE" id="PS50250">
    <property type="entry name" value="PCI"/>
    <property type="match status" value="1"/>
</dbReference>
<dbReference type="PANTHER" id="PTHR15350">
    <property type="entry name" value="COP9 SIGNALOSOME COMPLEX SUBUNIT 7/DENDRITIC CELL PROTEIN GA17"/>
    <property type="match status" value="1"/>
</dbReference>
<keyword evidence="9" id="KW-1185">Reference proteome</keyword>
<dbReference type="SUPFAM" id="SSF48371">
    <property type="entry name" value="ARM repeat"/>
    <property type="match status" value="1"/>
</dbReference>
<accession>A0A6A6R5A5</accession>
<dbReference type="OrthoDB" id="10267031at2759"/>
<dbReference type="InterPro" id="IPR040750">
    <property type="entry name" value="eIF3m_C_helix"/>
</dbReference>
<dbReference type="InterPro" id="IPR016024">
    <property type="entry name" value="ARM-type_fold"/>
</dbReference>
<evidence type="ECO:0000313" key="9">
    <source>
        <dbReference type="Proteomes" id="UP000799750"/>
    </source>
</evidence>
<dbReference type="GO" id="GO:0016282">
    <property type="term" value="C:eukaryotic 43S preinitiation complex"/>
    <property type="evidence" value="ECO:0007669"/>
    <property type="project" value="UniProtKB-UniRule"/>
</dbReference>
<evidence type="ECO:0000256" key="6">
    <source>
        <dbReference type="SAM" id="MobiDB-lite"/>
    </source>
</evidence>
<dbReference type="EMBL" id="MU004184">
    <property type="protein sequence ID" value="KAF2499582.1"/>
    <property type="molecule type" value="Genomic_DNA"/>
</dbReference>
<keyword evidence="2 5" id="KW-0963">Cytoplasm</keyword>
<dbReference type="Pfam" id="PF18005">
    <property type="entry name" value="eIF3m_C_helix"/>
    <property type="match status" value="1"/>
</dbReference>
<comment type="similarity">
    <text evidence="1">Belongs to the CSN7/EIF3M family. CSN7 subfamily.</text>
</comment>
<dbReference type="InterPro" id="IPR045237">
    <property type="entry name" value="COPS7/eIF3m"/>
</dbReference>
<evidence type="ECO:0000256" key="1">
    <source>
        <dbReference type="ARBA" id="ARBA00008482"/>
    </source>
</evidence>
<protein>
    <recommendedName>
        <fullName evidence="5">Eukaryotic translation initiation factor 3 subunit M</fullName>
        <shortName evidence="5">eIF3m</shortName>
    </recommendedName>
</protein>
<proteinExistence type="inferred from homology"/>
<evidence type="ECO:0000256" key="2">
    <source>
        <dbReference type="ARBA" id="ARBA00022490"/>
    </source>
</evidence>
<dbReference type="PANTHER" id="PTHR15350:SF2">
    <property type="entry name" value="EUKARYOTIC TRANSLATION INITIATION FACTOR 3 SUBUNIT M"/>
    <property type="match status" value="1"/>
</dbReference>
<dbReference type="GO" id="GO:0001732">
    <property type="term" value="P:formation of cytoplasmic translation initiation complex"/>
    <property type="evidence" value="ECO:0007669"/>
    <property type="project" value="UniProtKB-UniRule"/>
</dbReference>
<dbReference type="Proteomes" id="UP000799750">
    <property type="component" value="Unassembled WGS sequence"/>
</dbReference>
<dbReference type="GO" id="GO:0033290">
    <property type="term" value="C:eukaryotic 48S preinitiation complex"/>
    <property type="evidence" value="ECO:0007669"/>
    <property type="project" value="UniProtKB-UniRule"/>
</dbReference>
<evidence type="ECO:0000259" key="7">
    <source>
        <dbReference type="PROSITE" id="PS50250"/>
    </source>
</evidence>
<feature type="region of interest" description="Disordered" evidence="6">
    <location>
        <begin position="410"/>
        <end position="435"/>
    </location>
</feature>
<dbReference type="GO" id="GO:0003743">
    <property type="term" value="F:translation initiation factor activity"/>
    <property type="evidence" value="ECO:0007669"/>
    <property type="project" value="UniProtKB-UniRule"/>
</dbReference>
<name>A0A6A6R5A5_9PEZI</name>
<dbReference type="AlphaFoldDB" id="A0A6A6R5A5"/>
<sequence length="435" mass="49076">MPAPTTTLLIEGTFEELVDELATYIDNLKKAHGDEESNIQAECTSLLAENKKDDVLKKLVTGSATLNEAPEKEFIAAYNLLVHLIRQSPNLNMFLPRVCQNLTAPVRSSPANGAGLALSILSTVFNTLQPDNDNRYHVFLAILNVVRRSTNFETLRPQLKHLDQWLAAWDMDEEDQRKLYLAIVEVATVAGEEEQAYQYLVRALRTIPSDELSTPESQQLSLRALKSALTHPTHFDFQDLTALDTIQALRNSDPIYFQLLEIFTADLLDDFNDFKDEHDGWIEEQELDADALNRKMRLLTLASIAASTGQTRSLPYAHIAKALQIPSSDVEMWVIDVIRAGLVEGKLSQLTQTFLIHRSTYRVFGENQWREVASRLDMWRNSLVGVLQVIQMEKASFIQMKDAENKEIEAKLNGASGRGGGFSKMTSRREEPELE</sequence>
<comment type="function">
    <text evidence="5">Component of the eukaryotic translation initiation factor 3 (eIF-3) complex, which is involved in protein synthesis of a specialized repertoire of mRNAs and, together with other initiation factors, stimulates binding of mRNA and methionyl-tRNAi to the 40S ribosome. The eIF-3 complex specifically targets and initiates translation of a subset of mRNAs involved in cell proliferation.</text>
</comment>
<evidence type="ECO:0000313" key="8">
    <source>
        <dbReference type="EMBL" id="KAF2499582.1"/>
    </source>
</evidence>
<gene>
    <name evidence="8" type="ORF">BU16DRAFT_557899</name>
</gene>
<keyword evidence="4 5" id="KW-0648">Protein biosynthesis</keyword>
<comment type="subcellular location">
    <subcellularLocation>
        <location evidence="5">Cytoplasm</location>
    </subcellularLocation>
</comment>
<reference evidence="8" key="1">
    <citation type="journal article" date="2020" name="Stud. Mycol.">
        <title>101 Dothideomycetes genomes: a test case for predicting lifestyles and emergence of pathogens.</title>
        <authorList>
            <person name="Haridas S."/>
            <person name="Albert R."/>
            <person name="Binder M."/>
            <person name="Bloem J."/>
            <person name="Labutti K."/>
            <person name="Salamov A."/>
            <person name="Andreopoulos B."/>
            <person name="Baker S."/>
            <person name="Barry K."/>
            <person name="Bills G."/>
            <person name="Bluhm B."/>
            <person name="Cannon C."/>
            <person name="Castanera R."/>
            <person name="Culley D."/>
            <person name="Daum C."/>
            <person name="Ezra D."/>
            <person name="Gonzalez J."/>
            <person name="Henrissat B."/>
            <person name="Kuo A."/>
            <person name="Liang C."/>
            <person name="Lipzen A."/>
            <person name="Lutzoni F."/>
            <person name="Magnuson J."/>
            <person name="Mondo S."/>
            <person name="Nolan M."/>
            <person name="Ohm R."/>
            <person name="Pangilinan J."/>
            <person name="Park H.-J."/>
            <person name="Ramirez L."/>
            <person name="Alfaro M."/>
            <person name="Sun H."/>
            <person name="Tritt A."/>
            <person name="Yoshinaga Y."/>
            <person name="Zwiers L.-H."/>
            <person name="Turgeon B."/>
            <person name="Goodwin S."/>
            <person name="Spatafora J."/>
            <person name="Crous P."/>
            <person name="Grigoriev I."/>
        </authorList>
    </citation>
    <scope>NUCLEOTIDE SEQUENCE</scope>
    <source>
        <strain evidence="8">CBS 269.34</strain>
    </source>
</reference>
<feature type="domain" description="PCI" evidence="7">
    <location>
        <begin position="192"/>
        <end position="361"/>
    </location>
</feature>
<dbReference type="Pfam" id="PF01399">
    <property type="entry name" value="PCI"/>
    <property type="match status" value="1"/>
</dbReference>
<dbReference type="InterPro" id="IPR027528">
    <property type="entry name" value="eIF3m"/>
</dbReference>
<dbReference type="SMART" id="SM00088">
    <property type="entry name" value="PINT"/>
    <property type="match status" value="1"/>
</dbReference>
<evidence type="ECO:0000256" key="4">
    <source>
        <dbReference type="ARBA" id="ARBA00022917"/>
    </source>
</evidence>
<comment type="subunit">
    <text evidence="5">Component of the eukaryotic translation initiation factor 3 (eIF-3) complex.</text>
</comment>
<dbReference type="InterPro" id="IPR000717">
    <property type="entry name" value="PCI_dom"/>
</dbReference>
<evidence type="ECO:0000256" key="5">
    <source>
        <dbReference type="HAMAP-Rule" id="MF_03012"/>
    </source>
</evidence>
<organism evidence="8 9">
    <name type="scientific">Lophium mytilinum</name>
    <dbReference type="NCBI Taxonomy" id="390894"/>
    <lineage>
        <taxon>Eukaryota</taxon>
        <taxon>Fungi</taxon>
        <taxon>Dikarya</taxon>
        <taxon>Ascomycota</taxon>
        <taxon>Pezizomycotina</taxon>
        <taxon>Dothideomycetes</taxon>
        <taxon>Pleosporomycetidae</taxon>
        <taxon>Mytilinidiales</taxon>
        <taxon>Mytilinidiaceae</taxon>
        <taxon>Lophium</taxon>
    </lineage>
</organism>
<comment type="similarity">
    <text evidence="5">Belongs to the eIF-3 subunit M family.</text>
</comment>
<keyword evidence="3 5" id="KW-0396">Initiation factor</keyword>
<dbReference type="HAMAP" id="MF_03012">
    <property type="entry name" value="eIF3m"/>
    <property type="match status" value="1"/>
</dbReference>
<dbReference type="GO" id="GO:0071541">
    <property type="term" value="C:eukaryotic translation initiation factor 3 complex, eIF3m"/>
    <property type="evidence" value="ECO:0007669"/>
    <property type="project" value="UniProtKB-UniRule"/>
</dbReference>